<dbReference type="Proteomes" id="UP000434850">
    <property type="component" value="Unassembled WGS sequence"/>
</dbReference>
<name>A0A6I4I9F3_9SPHI</name>
<feature type="transmembrane region" description="Helical" evidence="6">
    <location>
        <begin position="67"/>
        <end position="88"/>
    </location>
</feature>
<sequence length="131" mass="14607">MNELNNERKGYSNPADHLANERTFLAWIRTSIALMGFGFVVVKFALFLKQISIVINNPAAVTPSRGYSAEIGIFLVAIGVLMAIYAYIRYRITEKQLLTATFKPSYVLAISLTLLILIAGVLLVAYLIPRR</sequence>
<evidence type="ECO:0000259" key="7">
    <source>
        <dbReference type="Pfam" id="PF02656"/>
    </source>
</evidence>
<evidence type="ECO:0000313" key="8">
    <source>
        <dbReference type="EMBL" id="MVN90618.1"/>
    </source>
</evidence>
<evidence type="ECO:0000256" key="2">
    <source>
        <dbReference type="ARBA" id="ARBA00022475"/>
    </source>
</evidence>
<dbReference type="AlphaFoldDB" id="A0A6I4I9F3"/>
<evidence type="ECO:0000256" key="1">
    <source>
        <dbReference type="ARBA" id="ARBA00004651"/>
    </source>
</evidence>
<keyword evidence="4 6" id="KW-1133">Transmembrane helix</keyword>
<dbReference type="InterPro" id="IPR003807">
    <property type="entry name" value="DUF202"/>
</dbReference>
<keyword evidence="9" id="KW-1185">Reference proteome</keyword>
<dbReference type="EMBL" id="WQLA01000002">
    <property type="protein sequence ID" value="MVN90618.1"/>
    <property type="molecule type" value="Genomic_DNA"/>
</dbReference>
<proteinExistence type="predicted"/>
<evidence type="ECO:0000256" key="4">
    <source>
        <dbReference type="ARBA" id="ARBA00022989"/>
    </source>
</evidence>
<dbReference type="PANTHER" id="PTHR34187">
    <property type="entry name" value="FGR18P"/>
    <property type="match status" value="1"/>
</dbReference>
<keyword evidence="3 6" id="KW-0812">Transmembrane</keyword>
<feature type="transmembrane region" description="Helical" evidence="6">
    <location>
        <begin position="24"/>
        <end position="46"/>
    </location>
</feature>
<evidence type="ECO:0000256" key="3">
    <source>
        <dbReference type="ARBA" id="ARBA00022692"/>
    </source>
</evidence>
<dbReference type="PANTHER" id="PTHR34187:SF2">
    <property type="entry name" value="DUF202 DOMAIN-CONTAINING PROTEIN"/>
    <property type="match status" value="1"/>
</dbReference>
<evidence type="ECO:0000256" key="6">
    <source>
        <dbReference type="SAM" id="Phobius"/>
    </source>
</evidence>
<gene>
    <name evidence="8" type="ORF">GO816_05720</name>
</gene>
<dbReference type="OrthoDB" id="582337at2"/>
<dbReference type="InterPro" id="IPR052053">
    <property type="entry name" value="IM_YidH-like"/>
</dbReference>
<protein>
    <submittedName>
        <fullName evidence="8">DUF202 domain-containing protein</fullName>
    </submittedName>
</protein>
<keyword evidence="2" id="KW-1003">Cell membrane</keyword>
<feature type="transmembrane region" description="Helical" evidence="6">
    <location>
        <begin position="108"/>
        <end position="128"/>
    </location>
</feature>
<evidence type="ECO:0000313" key="9">
    <source>
        <dbReference type="Proteomes" id="UP000434850"/>
    </source>
</evidence>
<comment type="caution">
    <text evidence="8">The sequence shown here is derived from an EMBL/GenBank/DDBJ whole genome shotgun (WGS) entry which is preliminary data.</text>
</comment>
<dbReference type="GO" id="GO:0005886">
    <property type="term" value="C:plasma membrane"/>
    <property type="evidence" value="ECO:0007669"/>
    <property type="project" value="UniProtKB-SubCell"/>
</dbReference>
<evidence type="ECO:0000256" key="5">
    <source>
        <dbReference type="ARBA" id="ARBA00023136"/>
    </source>
</evidence>
<accession>A0A6I4I9F3</accession>
<dbReference type="Pfam" id="PF02656">
    <property type="entry name" value="DUF202"/>
    <property type="match status" value="1"/>
</dbReference>
<reference evidence="8 9" key="1">
    <citation type="submission" date="2019-12" db="EMBL/GenBank/DDBJ databases">
        <title>Mucilaginibacter sp. HME9299 genome sequencing and assembly.</title>
        <authorList>
            <person name="Kang H."/>
            <person name="Kim H."/>
            <person name="Joh K."/>
        </authorList>
    </citation>
    <scope>NUCLEOTIDE SEQUENCE [LARGE SCALE GENOMIC DNA]</scope>
    <source>
        <strain evidence="8 9">HME9299</strain>
    </source>
</reference>
<comment type="subcellular location">
    <subcellularLocation>
        <location evidence="1">Cell membrane</location>
        <topology evidence="1">Multi-pass membrane protein</topology>
    </subcellularLocation>
</comment>
<dbReference type="RefSeq" id="WP_157540395.1">
    <property type="nucleotide sequence ID" value="NZ_WQLA01000002.1"/>
</dbReference>
<feature type="domain" description="DUF202" evidence="7">
    <location>
        <begin position="16"/>
        <end position="95"/>
    </location>
</feature>
<organism evidence="8 9">
    <name type="scientific">Mucilaginibacter aquatilis</name>
    <dbReference type="NCBI Taxonomy" id="1517760"/>
    <lineage>
        <taxon>Bacteria</taxon>
        <taxon>Pseudomonadati</taxon>
        <taxon>Bacteroidota</taxon>
        <taxon>Sphingobacteriia</taxon>
        <taxon>Sphingobacteriales</taxon>
        <taxon>Sphingobacteriaceae</taxon>
        <taxon>Mucilaginibacter</taxon>
    </lineage>
</organism>
<keyword evidence="5 6" id="KW-0472">Membrane</keyword>